<feature type="transmembrane region" description="Helical" evidence="1">
    <location>
        <begin position="63"/>
        <end position="81"/>
    </location>
</feature>
<name>A0ABT2ZRN0_9RHOB</name>
<feature type="transmembrane region" description="Helical" evidence="1">
    <location>
        <begin position="23"/>
        <end position="42"/>
    </location>
</feature>
<evidence type="ECO:0000256" key="1">
    <source>
        <dbReference type="SAM" id="Phobius"/>
    </source>
</evidence>
<keyword evidence="4" id="KW-1185">Reference proteome</keyword>
<keyword evidence="1" id="KW-1133">Transmembrane helix</keyword>
<dbReference type="EMBL" id="JAOWKZ010000004">
    <property type="protein sequence ID" value="MCV2873812.1"/>
    <property type="molecule type" value="Genomic_DNA"/>
</dbReference>
<protein>
    <submittedName>
        <fullName evidence="3">Acyltransferase</fullName>
    </submittedName>
</protein>
<gene>
    <name evidence="3" type="ORF">OEZ71_16050</name>
</gene>
<dbReference type="InterPro" id="IPR002656">
    <property type="entry name" value="Acyl_transf_3_dom"/>
</dbReference>
<accession>A0ABT2ZRN0</accession>
<evidence type="ECO:0000259" key="2">
    <source>
        <dbReference type="Pfam" id="PF01757"/>
    </source>
</evidence>
<keyword evidence="3" id="KW-0012">Acyltransferase</keyword>
<feature type="transmembrane region" description="Helical" evidence="1">
    <location>
        <begin position="158"/>
        <end position="178"/>
    </location>
</feature>
<sequence length="324" mass="35674">MFGPGILRVVLASLVVLSHTSGIKLGGVAVIAFFILSGYWVTRQYDLKYRLETSPLRTFYLSRFLRLYPAYVVALVLAFAVRKGFGLPYDPDWPQALPLLGVATHSHDLLGVSWSLDLEMQFYLIAPLAFPLLKRGAFILCLIALFTWIGFQIKEATGLATVFIYIASFGLGALIHAWNLTFSGYHAAIGIVVALLILIAFKIGFPGAPEIAAEARFGVEGAGPTLFVGLMLVPLVGWAVRLPSGRFDRYAGDFSYSLYLVHYPFFFVIRKMAGGEIGDIGKLAMIAGAFAFAALFFLVVDRSAEKWRASYIRGLRRRAEAKQA</sequence>
<dbReference type="GO" id="GO:0016746">
    <property type="term" value="F:acyltransferase activity"/>
    <property type="evidence" value="ECO:0007669"/>
    <property type="project" value="UniProtKB-KW"/>
</dbReference>
<keyword evidence="1" id="KW-0472">Membrane</keyword>
<dbReference type="PANTHER" id="PTHR23028">
    <property type="entry name" value="ACETYLTRANSFERASE"/>
    <property type="match status" value="1"/>
</dbReference>
<organism evidence="3 4">
    <name type="scientific">Albidovulum litorale</name>
    <dbReference type="NCBI Taxonomy" id="2984134"/>
    <lineage>
        <taxon>Bacteria</taxon>
        <taxon>Pseudomonadati</taxon>
        <taxon>Pseudomonadota</taxon>
        <taxon>Alphaproteobacteria</taxon>
        <taxon>Rhodobacterales</taxon>
        <taxon>Paracoccaceae</taxon>
        <taxon>Albidovulum</taxon>
    </lineage>
</organism>
<dbReference type="InterPro" id="IPR050879">
    <property type="entry name" value="Acyltransferase_3"/>
</dbReference>
<feature type="transmembrane region" description="Helical" evidence="1">
    <location>
        <begin position="217"/>
        <end position="238"/>
    </location>
</feature>
<dbReference type="Proteomes" id="UP001652564">
    <property type="component" value="Unassembled WGS sequence"/>
</dbReference>
<evidence type="ECO:0000313" key="4">
    <source>
        <dbReference type="Proteomes" id="UP001652564"/>
    </source>
</evidence>
<dbReference type="Pfam" id="PF01757">
    <property type="entry name" value="Acyl_transf_3"/>
    <property type="match status" value="1"/>
</dbReference>
<evidence type="ECO:0000313" key="3">
    <source>
        <dbReference type="EMBL" id="MCV2873812.1"/>
    </source>
</evidence>
<feature type="transmembrane region" description="Helical" evidence="1">
    <location>
        <begin position="280"/>
        <end position="300"/>
    </location>
</feature>
<keyword evidence="1" id="KW-0812">Transmembrane</keyword>
<dbReference type="RefSeq" id="WP_263741423.1">
    <property type="nucleotide sequence ID" value="NZ_JAOWKZ010000004.1"/>
</dbReference>
<dbReference type="PANTHER" id="PTHR23028:SF53">
    <property type="entry name" value="ACYL_TRANSF_3 DOMAIN-CONTAINING PROTEIN"/>
    <property type="match status" value="1"/>
</dbReference>
<feature type="transmembrane region" description="Helical" evidence="1">
    <location>
        <begin position="122"/>
        <end position="146"/>
    </location>
</feature>
<keyword evidence="3" id="KW-0808">Transferase</keyword>
<reference evidence="3 4" key="1">
    <citation type="submission" date="2022-10" db="EMBL/GenBank/DDBJ databases">
        <title>Defluviimonas sp. nov., isolated from ocean surface sediments.</title>
        <authorList>
            <person name="He W."/>
            <person name="Wang L."/>
            <person name="Zhang D.-F."/>
        </authorList>
    </citation>
    <scope>NUCLEOTIDE SEQUENCE [LARGE SCALE GENOMIC DNA]</scope>
    <source>
        <strain evidence="3 4">WL0050</strain>
    </source>
</reference>
<proteinExistence type="predicted"/>
<feature type="domain" description="Acyltransferase 3" evidence="2">
    <location>
        <begin position="6"/>
        <end position="298"/>
    </location>
</feature>
<comment type="caution">
    <text evidence="3">The sequence shown here is derived from an EMBL/GenBank/DDBJ whole genome shotgun (WGS) entry which is preliminary data.</text>
</comment>
<feature type="transmembrane region" description="Helical" evidence="1">
    <location>
        <begin position="184"/>
        <end position="205"/>
    </location>
</feature>